<keyword evidence="1" id="KW-0812">Transmembrane</keyword>
<feature type="transmembrane region" description="Helical" evidence="1">
    <location>
        <begin position="122"/>
        <end position="145"/>
    </location>
</feature>
<name>A0A832DIZ2_9BACT</name>
<keyword evidence="1" id="KW-1133">Transmembrane helix</keyword>
<feature type="transmembrane region" description="Helical" evidence="1">
    <location>
        <begin position="89"/>
        <end position="110"/>
    </location>
</feature>
<reference evidence="2" key="1">
    <citation type="journal article" date="2020" name="mSystems">
        <title>Genome- and Community-Level Interaction Insights into Carbon Utilization and Element Cycling Functions of Hydrothermarchaeota in Hydrothermal Sediment.</title>
        <authorList>
            <person name="Zhou Z."/>
            <person name="Liu Y."/>
            <person name="Xu W."/>
            <person name="Pan J."/>
            <person name="Luo Z.H."/>
            <person name="Li M."/>
        </authorList>
    </citation>
    <scope>NUCLEOTIDE SEQUENCE [LARGE SCALE GENOMIC DNA]</scope>
    <source>
        <strain evidence="2">SpSt-500</strain>
    </source>
</reference>
<protein>
    <submittedName>
        <fullName evidence="2">Sulfurtransferase</fullName>
    </submittedName>
</protein>
<organism evidence="2">
    <name type="scientific">Ignavibacterium album</name>
    <dbReference type="NCBI Taxonomy" id="591197"/>
    <lineage>
        <taxon>Bacteria</taxon>
        <taxon>Pseudomonadati</taxon>
        <taxon>Ignavibacteriota</taxon>
        <taxon>Ignavibacteria</taxon>
        <taxon>Ignavibacteriales</taxon>
        <taxon>Ignavibacteriaceae</taxon>
        <taxon>Ignavibacterium</taxon>
    </lineage>
</organism>
<dbReference type="GO" id="GO:0016740">
    <property type="term" value="F:transferase activity"/>
    <property type="evidence" value="ECO:0007669"/>
    <property type="project" value="UniProtKB-KW"/>
</dbReference>
<keyword evidence="1" id="KW-0472">Membrane</keyword>
<dbReference type="InterPro" id="IPR007272">
    <property type="entry name" value="Sulf_transp_TsuA/YedE"/>
</dbReference>
<evidence type="ECO:0000256" key="1">
    <source>
        <dbReference type="SAM" id="Phobius"/>
    </source>
</evidence>
<accession>A0A832DIZ2</accession>
<proteinExistence type="predicted"/>
<evidence type="ECO:0000313" key="2">
    <source>
        <dbReference type="EMBL" id="HGT46940.1"/>
    </source>
</evidence>
<feature type="transmembrane region" description="Helical" evidence="1">
    <location>
        <begin position="15"/>
        <end position="32"/>
    </location>
</feature>
<dbReference type="Pfam" id="PF04143">
    <property type="entry name" value="Sulf_transp"/>
    <property type="match status" value="1"/>
</dbReference>
<gene>
    <name evidence="2" type="ORF">ENS56_02785</name>
</gene>
<feature type="transmembrane region" description="Helical" evidence="1">
    <location>
        <begin position="165"/>
        <end position="185"/>
    </location>
</feature>
<comment type="caution">
    <text evidence="2">The sequence shown here is derived from an EMBL/GenBank/DDBJ whole genome shotgun (WGS) entry which is preliminary data.</text>
</comment>
<dbReference type="AlphaFoldDB" id="A0A832DIZ2"/>
<keyword evidence="2" id="KW-0808">Transferase</keyword>
<feature type="transmembrane region" description="Helical" evidence="1">
    <location>
        <begin position="53"/>
        <end position="77"/>
    </location>
</feature>
<dbReference type="EMBL" id="DSVI01000004">
    <property type="protein sequence ID" value="HGT46940.1"/>
    <property type="molecule type" value="Genomic_DNA"/>
</dbReference>
<sequence>MNAPFFKFGYFNTDVSLIIAFIIGIGFGFALERGGFGSARILAAQFYFSNMRVLKVMFTAIVTAMLGVYYLSVIGFVDLSLIYISETYILPQVIGGLILGIGFVIGGYCPGTSVVSFATGKLDGLVYILGVMFGIFVFGEIFPFITDFYYSTNMGSLTLPQFFHLSYGMVVFLVVIMAVGAFAAAEWSEKKFAHRNPENQL</sequence>